<evidence type="ECO:0000313" key="3">
    <source>
        <dbReference type="Proteomes" id="UP000619457"/>
    </source>
</evidence>
<dbReference type="CDD" id="cd03398">
    <property type="entry name" value="PAP2_haloperoxidase"/>
    <property type="match status" value="1"/>
</dbReference>
<name>A0A918UV19_9BACT</name>
<feature type="domain" description="Phosphatidic acid phosphatase type 2/haloperoxidase" evidence="1">
    <location>
        <begin position="284"/>
        <end position="403"/>
    </location>
</feature>
<keyword evidence="3" id="KW-1185">Reference proteome</keyword>
<reference evidence="2" key="1">
    <citation type="journal article" date="2014" name="Int. J. Syst. Evol. Microbiol.">
        <title>Complete genome sequence of Corynebacterium casei LMG S-19264T (=DSM 44701T), isolated from a smear-ripened cheese.</title>
        <authorList>
            <consortium name="US DOE Joint Genome Institute (JGI-PGF)"/>
            <person name="Walter F."/>
            <person name="Albersmeier A."/>
            <person name="Kalinowski J."/>
            <person name="Ruckert C."/>
        </authorList>
    </citation>
    <scope>NUCLEOTIDE SEQUENCE</scope>
    <source>
        <strain evidence="2">KCTC 12368</strain>
    </source>
</reference>
<dbReference type="InterPro" id="IPR036938">
    <property type="entry name" value="PAP2/HPO_sf"/>
</dbReference>
<proteinExistence type="predicted"/>
<dbReference type="PANTHER" id="PTHR34599:SF2">
    <property type="entry name" value="TRAF-TYPE DOMAIN-CONTAINING PROTEIN"/>
    <property type="match status" value="1"/>
</dbReference>
<evidence type="ECO:0000259" key="1">
    <source>
        <dbReference type="Pfam" id="PF01569"/>
    </source>
</evidence>
<organism evidence="2 3">
    <name type="scientific">Echinicola pacifica</name>
    <dbReference type="NCBI Taxonomy" id="346377"/>
    <lineage>
        <taxon>Bacteria</taxon>
        <taxon>Pseudomonadati</taxon>
        <taxon>Bacteroidota</taxon>
        <taxon>Cytophagia</taxon>
        <taxon>Cytophagales</taxon>
        <taxon>Cyclobacteriaceae</taxon>
        <taxon>Echinicola</taxon>
    </lineage>
</organism>
<dbReference type="InterPro" id="IPR052559">
    <property type="entry name" value="V-haloperoxidase"/>
</dbReference>
<sequence>MNPEWIGKVVEEMTEMMVHDVTNPPLAARFFSYACLSGYEVYSFQDSSLHSMHGTLNNYPKIKHPQEYKAYSPELASVLAMIHTASKMQPSGSDLQQYQASLLDSCRQIGFDEERIAQSIAYAEDISTQILQYAKEDGYNQTTSYPRYTPVGSPGSWYPTPPGYFPPVEPHFNSLRPFFLDSAQQFKPLPPVAYSEEKDSEFFQILEEVYHINLNDTTREIAAFWDCNPFALQDNGHLMVGMKKISPGAHWMGITTIACTKAELNFGETLKRHTMVAVTLMDGFIACWDEKYRSNRIRPETAIRKLIDPTWTPLLQTPPFPEYLSGHSTVSTAASVVLTHYFGDNFQYEDTVEERYGLAARPYNSFIEAAEEAAISRLYGGIHYMDAITRGQTQGRAVGNWIIDKVE</sequence>
<dbReference type="SUPFAM" id="SSF48317">
    <property type="entry name" value="Acid phosphatase/Vanadium-dependent haloperoxidase"/>
    <property type="match status" value="1"/>
</dbReference>
<dbReference type="InterPro" id="IPR000326">
    <property type="entry name" value="PAP2/HPO"/>
</dbReference>
<dbReference type="Proteomes" id="UP000619457">
    <property type="component" value="Unassembled WGS sequence"/>
</dbReference>
<protein>
    <recommendedName>
        <fullName evidence="1">Phosphatidic acid phosphatase type 2/haloperoxidase domain-containing protein</fullName>
    </recommendedName>
</protein>
<evidence type="ECO:0000313" key="2">
    <source>
        <dbReference type="EMBL" id="GGZ36341.1"/>
    </source>
</evidence>
<dbReference type="PANTHER" id="PTHR34599">
    <property type="entry name" value="PEROXIDASE-RELATED"/>
    <property type="match status" value="1"/>
</dbReference>
<dbReference type="Pfam" id="PF01569">
    <property type="entry name" value="PAP2"/>
    <property type="match status" value="1"/>
</dbReference>
<comment type="caution">
    <text evidence="2">The sequence shown here is derived from an EMBL/GenBank/DDBJ whole genome shotgun (WGS) entry which is preliminary data.</text>
</comment>
<dbReference type="AlphaFoldDB" id="A0A918UV19"/>
<dbReference type="Gene3D" id="1.10.606.20">
    <property type="match status" value="1"/>
</dbReference>
<dbReference type="EMBL" id="BMWX01000006">
    <property type="protein sequence ID" value="GGZ36341.1"/>
    <property type="molecule type" value="Genomic_DNA"/>
</dbReference>
<accession>A0A918UV19</accession>
<gene>
    <name evidence="2" type="ORF">GCM10007049_32130</name>
</gene>
<reference evidence="2" key="2">
    <citation type="submission" date="2020-09" db="EMBL/GenBank/DDBJ databases">
        <authorList>
            <person name="Sun Q."/>
            <person name="Kim S."/>
        </authorList>
    </citation>
    <scope>NUCLEOTIDE SEQUENCE</scope>
    <source>
        <strain evidence="2">KCTC 12368</strain>
    </source>
</reference>